<evidence type="ECO:0000256" key="5">
    <source>
        <dbReference type="ARBA" id="ARBA00023180"/>
    </source>
</evidence>
<keyword evidence="3" id="KW-0732">Signal</keyword>
<dbReference type="Pfam" id="PF05577">
    <property type="entry name" value="Peptidase_S28"/>
    <property type="match status" value="2"/>
</dbReference>
<keyword evidence="5" id="KW-0325">Glycoprotein</keyword>
<dbReference type="InterPro" id="IPR029058">
    <property type="entry name" value="AB_hydrolase_fold"/>
</dbReference>
<proteinExistence type="inferred from homology"/>
<dbReference type="SUPFAM" id="SSF53474">
    <property type="entry name" value="alpha/beta-Hydrolases"/>
    <property type="match status" value="1"/>
</dbReference>
<keyword evidence="4" id="KW-0378">Hydrolase</keyword>
<keyword evidence="2" id="KW-0645">Protease</keyword>
<feature type="region of interest" description="Disordered" evidence="6">
    <location>
        <begin position="431"/>
        <end position="455"/>
    </location>
</feature>
<evidence type="ECO:0000256" key="1">
    <source>
        <dbReference type="ARBA" id="ARBA00011079"/>
    </source>
</evidence>
<evidence type="ECO:0000256" key="2">
    <source>
        <dbReference type="ARBA" id="ARBA00022670"/>
    </source>
</evidence>
<sequence length="474" mass="53562">MLTRVESCSTLEACCVQRYYGKSLPFGAESFTPQNIGWLSIDQALADYASLLVFFEDLLCVDVRCPVITFGGSYGGMLSAFMRYKFPNLVDGAIAASAPIFQVAGVHSGEQFFQAVTKDFRDCAASVQKAFNILDQWYREGPAESVSNFKGYFNSLKEGSEMIPPTRLHPINERSKVGVNLSIMDALTGICKIQDSLGICHPVNNHKEYRHLLLWIRNAFVMSAMMDYPYPTDFMGKFPAYPVKEMCKRILSASDPVCGLRNALELTYNSVGTEQCFDTWKQFVECSDPTGCGTGPAADAWDYQCCTEMNLEGGSNGQSDMFPNLPFNKEMRDFYCMSTWKVKPRRDWLRTNFWGCSIHYASNIIFSNGDLDPWSQGGVLHNVSGAYAVWIEGGAHHLDLRSQNPNDPYSVINARRFHQFMIQTWLNESVSPKKNKRSSEPSCAPKPERDWLHRRPNHIPLEHPLGLRNWKTVN</sequence>
<dbReference type="PANTHER" id="PTHR11010">
    <property type="entry name" value="PROTEASE S28 PRO-X CARBOXYPEPTIDASE-RELATED"/>
    <property type="match status" value="1"/>
</dbReference>
<dbReference type="PANTHER" id="PTHR11010:SF107">
    <property type="entry name" value="DIPEPTIDYL PEPTIDASE 2"/>
    <property type="match status" value="1"/>
</dbReference>
<evidence type="ECO:0000313" key="7">
    <source>
        <dbReference type="EMBL" id="UYV62822.1"/>
    </source>
</evidence>
<gene>
    <name evidence="7" type="ORF">LAZ67_2002047</name>
</gene>
<comment type="similarity">
    <text evidence="1">Belongs to the peptidase S28 family.</text>
</comment>
<accession>A0ABY6K584</accession>
<name>A0ABY6K584_9ARAC</name>
<evidence type="ECO:0000313" key="8">
    <source>
        <dbReference type="Proteomes" id="UP001235939"/>
    </source>
</evidence>
<dbReference type="Proteomes" id="UP001235939">
    <property type="component" value="Chromosome 02"/>
</dbReference>
<dbReference type="Gene3D" id="3.40.50.1820">
    <property type="entry name" value="alpha/beta hydrolase"/>
    <property type="match status" value="2"/>
</dbReference>
<keyword evidence="8" id="KW-1185">Reference proteome</keyword>
<evidence type="ECO:0000256" key="3">
    <source>
        <dbReference type="ARBA" id="ARBA00022729"/>
    </source>
</evidence>
<evidence type="ECO:0000256" key="6">
    <source>
        <dbReference type="SAM" id="MobiDB-lite"/>
    </source>
</evidence>
<organism evidence="7 8">
    <name type="scientific">Cordylochernes scorpioides</name>
    <dbReference type="NCBI Taxonomy" id="51811"/>
    <lineage>
        <taxon>Eukaryota</taxon>
        <taxon>Metazoa</taxon>
        <taxon>Ecdysozoa</taxon>
        <taxon>Arthropoda</taxon>
        <taxon>Chelicerata</taxon>
        <taxon>Arachnida</taxon>
        <taxon>Pseudoscorpiones</taxon>
        <taxon>Cheliferoidea</taxon>
        <taxon>Chernetidae</taxon>
        <taxon>Cordylochernes</taxon>
    </lineage>
</organism>
<dbReference type="EMBL" id="CP092864">
    <property type="protein sequence ID" value="UYV62822.1"/>
    <property type="molecule type" value="Genomic_DNA"/>
</dbReference>
<evidence type="ECO:0000256" key="4">
    <source>
        <dbReference type="ARBA" id="ARBA00022801"/>
    </source>
</evidence>
<protein>
    <submittedName>
        <fullName evidence="7">DPP7</fullName>
    </submittedName>
</protein>
<dbReference type="InterPro" id="IPR008758">
    <property type="entry name" value="Peptidase_S28"/>
</dbReference>
<reference evidence="7 8" key="1">
    <citation type="submission" date="2022-01" db="EMBL/GenBank/DDBJ databases">
        <title>A chromosomal length assembly of Cordylochernes scorpioides.</title>
        <authorList>
            <person name="Zeh D."/>
            <person name="Zeh J."/>
        </authorList>
    </citation>
    <scope>NUCLEOTIDE SEQUENCE [LARGE SCALE GENOMIC DNA]</scope>
    <source>
        <strain evidence="7">IN4F17</strain>
        <tissue evidence="7">Whole Body</tissue>
    </source>
</reference>